<evidence type="ECO:0000313" key="5">
    <source>
        <dbReference type="Proteomes" id="UP001286313"/>
    </source>
</evidence>
<organism evidence="4 5">
    <name type="scientific">Petrolisthes cinctipes</name>
    <name type="common">Flat porcelain crab</name>
    <dbReference type="NCBI Taxonomy" id="88211"/>
    <lineage>
        <taxon>Eukaryota</taxon>
        <taxon>Metazoa</taxon>
        <taxon>Ecdysozoa</taxon>
        <taxon>Arthropoda</taxon>
        <taxon>Crustacea</taxon>
        <taxon>Multicrustacea</taxon>
        <taxon>Malacostraca</taxon>
        <taxon>Eumalacostraca</taxon>
        <taxon>Eucarida</taxon>
        <taxon>Decapoda</taxon>
        <taxon>Pleocyemata</taxon>
        <taxon>Anomura</taxon>
        <taxon>Galatheoidea</taxon>
        <taxon>Porcellanidae</taxon>
        <taxon>Petrolisthes</taxon>
    </lineage>
</organism>
<proteinExistence type="predicted"/>
<dbReference type="InterPro" id="IPR006621">
    <property type="entry name" value="Nose-resist-to-fluoxetine_N"/>
</dbReference>
<sequence length="326" mass="36958">MLRWWCWWVLVTVTVTEAGADGQESLWPTTEAFKLEIQDWFANPTKRALNGLPRLLQDKGVQEKAVSDILGVYLPSTDPDIVDNEQCRKDVAAIMRVWNDQRLLQLVNLIDDGWPYRLPDSWGKLPDGILYGNIRPWGVMEECTRITVNTTIKPPFTFPKFEAQFRGRYCLVNYVSQANGAKAMKEVDKMLDSVSRMGSTLLIPNTTFASYGTCIPSSCTHKDLEASISALRTEMANLNVDCHLKDEVKPLYAGDIVYIVFLGIIASLLLLATIADLSINYFDNQHFRKGPLKYLLVFSVYTNLCKIFHINTEENPEVISCLHGIR</sequence>
<feature type="domain" description="Nose resistant-to-fluoxetine protein N-terminal" evidence="3">
    <location>
        <begin position="84"/>
        <end position="248"/>
    </location>
</feature>
<evidence type="ECO:0000256" key="2">
    <source>
        <dbReference type="SAM" id="SignalP"/>
    </source>
</evidence>
<dbReference type="Proteomes" id="UP001286313">
    <property type="component" value="Unassembled WGS sequence"/>
</dbReference>
<keyword evidence="5" id="KW-1185">Reference proteome</keyword>
<keyword evidence="1" id="KW-1133">Transmembrane helix</keyword>
<feature type="signal peptide" evidence="2">
    <location>
        <begin position="1"/>
        <end position="20"/>
    </location>
</feature>
<keyword evidence="2" id="KW-0732">Signal</keyword>
<dbReference type="EMBL" id="JAWQEG010006249">
    <property type="protein sequence ID" value="KAK3855367.1"/>
    <property type="molecule type" value="Genomic_DNA"/>
</dbReference>
<accession>A0AAE1BR08</accession>
<reference evidence="4" key="1">
    <citation type="submission" date="2023-10" db="EMBL/GenBank/DDBJ databases">
        <title>Genome assemblies of two species of porcelain crab, Petrolisthes cinctipes and Petrolisthes manimaculis (Anomura: Porcellanidae).</title>
        <authorList>
            <person name="Angst P."/>
        </authorList>
    </citation>
    <scope>NUCLEOTIDE SEQUENCE</scope>
    <source>
        <strain evidence="4">PB745_01</strain>
        <tissue evidence="4">Gill</tissue>
    </source>
</reference>
<dbReference type="AlphaFoldDB" id="A0AAE1BR08"/>
<gene>
    <name evidence="4" type="ORF">Pcinc_038229</name>
</gene>
<keyword evidence="1" id="KW-0472">Membrane</keyword>
<evidence type="ECO:0000313" key="4">
    <source>
        <dbReference type="EMBL" id="KAK3855367.1"/>
    </source>
</evidence>
<protein>
    <recommendedName>
        <fullName evidence="3">Nose resistant-to-fluoxetine protein N-terminal domain-containing protein</fullName>
    </recommendedName>
</protein>
<comment type="caution">
    <text evidence="4">The sequence shown here is derived from an EMBL/GenBank/DDBJ whole genome shotgun (WGS) entry which is preliminary data.</text>
</comment>
<evidence type="ECO:0000256" key="1">
    <source>
        <dbReference type="SAM" id="Phobius"/>
    </source>
</evidence>
<dbReference type="SMART" id="SM00703">
    <property type="entry name" value="NRF"/>
    <property type="match status" value="1"/>
</dbReference>
<dbReference type="PANTHER" id="PTHR11161:SF0">
    <property type="entry name" value="O-ACYLTRANSFERASE LIKE PROTEIN"/>
    <property type="match status" value="1"/>
</dbReference>
<keyword evidence="1" id="KW-0812">Transmembrane</keyword>
<dbReference type="PANTHER" id="PTHR11161">
    <property type="entry name" value="O-ACYLTRANSFERASE"/>
    <property type="match status" value="1"/>
</dbReference>
<feature type="chain" id="PRO_5042022247" description="Nose resistant-to-fluoxetine protein N-terminal domain-containing protein" evidence="2">
    <location>
        <begin position="21"/>
        <end position="326"/>
    </location>
</feature>
<feature type="transmembrane region" description="Helical" evidence="1">
    <location>
        <begin position="256"/>
        <end position="279"/>
    </location>
</feature>
<name>A0AAE1BR08_PETCI</name>
<evidence type="ECO:0000259" key="3">
    <source>
        <dbReference type="SMART" id="SM00703"/>
    </source>
</evidence>
<dbReference type="Pfam" id="PF20146">
    <property type="entry name" value="NRF"/>
    <property type="match status" value="1"/>
</dbReference>
<dbReference type="InterPro" id="IPR052728">
    <property type="entry name" value="O2_lipid_transport_reg"/>
</dbReference>